<dbReference type="Proteomes" id="UP000045285">
    <property type="component" value="Unassembled WGS sequence"/>
</dbReference>
<dbReference type="AlphaFoldDB" id="A0A090DTL0"/>
<organism evidence="1 2">
    <name type="scientific">Mesorhizobium plurifarium</name>
    <dbReference type="NCBI Taxonomy" id="69974"/>
    <lineage>
        <taxon>Bacteria</taxon>
        <taxon>Pseudomonadati</taxon>
        <taxon>Pseudomonadota</taxon>
        <taxon>Alphaproteobacteria</taxon>
        <taxon>Hyphomicrobiales</taxon>
        <taxon>Phyllobacteriaceae</taxon>
        <taxon>Mesorhizobium</taxon>
    </lineage>
</organism>
<name>A0A090DTL0_MESPL</name>
<sequence>MTTSKIERQTRGICLVVFVKLLPKRLDYLCPANYREVRHSRMHSINRLISQKESPLSESEQCLGPYRASVLGCD</sequence>
<dbReference type="EMBL" id="CCMZ01000025">
    <property type="protein sequence ID" value="CDX20224.1"/>
    <property type="molecule type" value="Genomic_DNA"/>
</dbReference>
<accession>A0A090DTL0</accession>
<reference evidence="2" key="1">
    <citation type="submission" date="2014-08" db="EMBL/GenBank/DDBJ databases">
        <authorList>
            <person name="Moulin L."/>
        </authorList>
    </citation>
    <scope>NUCLEOTIDE SEQUENCE [LARGE SCALE GENOMIC DNA]</scope>
</reference>
<gene>
    <name evidence="1" type="ORF">MPL3356_310046</name>
</gene>
<keyword evidence="2" id="KW-1185">Reference proteome</keyword>
<proteinExistence type="predicted"/>
<evidence type="ECO:0000313" key="1">
    <source>
        <dbReference type="EMBL" id="CDX20224.1"/>
    </source>
</evidence>
<evidence type="ECO:0000313" key="2">
    <source>
        <dbReference type="Proteomes" id="UP000045285"/>
    </source>
</evidence>
<protein>
    <submittedName>
        <fullName evidence="1">Uncharacterized protein</fullName>
    </submittedName>
</protein>